<dbReference type="AlphaFoldDB" id="A0A8T2SYS2"/>
<proteinExistence type="inferred from homology"/>
<evidence type="ECO:0000313" key="4">
    <source>
        <dbReference type="Proteomes" id="UP000825935"/>
    </source>
</evidence>
<dbReference type="SUPFAM" id="SSF51197">
    <property type="entry name" value="Clavaminate synthase-like"/>
    <property type="match status" value="1"/>
</dbReference>
<sequence length="356" mass="40369">MEVRGSDILDHFSERLAALEASESLPAFEPVQRLPSPPLDLHELTSSYQGTPALFPFSWAPSFSKFNSCALSDLLGGILEVEVFRLHYKQCDDHCPSQCAILSVNSSESSTVDGYMSKVPDAQQMERHSVQPAFAKGLWLHPIPTSTTEVVDFKAFTLESSSLLLDQKSQLLYLTWRSLPARVCTGQVPEEFCYLIDNLIHPVTTPNFIRPETIKQRNLWMGCLVTSRIHFDSLDNLHVCLSGTKILHLYPPSELSNLYPEPWKPGSMNNFSQIGSAFLANHKDHVLYFQCRRLRAEINAGEAIFIPAGWWHEVFTLQPSLSVNVWFGPSKNAHFRPTLLHLKSENYLKFMMSRKM</sequence>
<accession>A0A8T2SYS2</accession>
<organism evidence="3 4">
    <name type="scientific">Ceratopteris richardii</name>
    <name type="common">Triangle waterfern</name>
    <dbReference type="NCBI Taxonomy" id="49495"/>
    <lineage>
        <taxon>Eukaryota</taxon>
        <taxon>Viridiplantae</taxon>
        <taxon>Streptophyta</taxon>
        <taxon>Embryophyta</taxon>
        <taxon>Tracheophyta</taxon>
        <taxon>Polypodiopsida</taxon>
        <taxon>Polypodiidae</taxon>
        <taxon>Polypodiales</taxon>
        <taxon>Pteridineae</taxon>
        <taxon>Pteridaceae</taxon>
        <taxon>Parkerioideae</taxon>
        <taxon>Ceratopteris</taxon>
    </lineage>
</organism>
<dbReference type="PANTHER" id="PTHR12461">
    <property type="entry name" value="HYPOXIA-INDUCIBLE FACTOR 1 ALPHA INHIBITOR-RELATED"/>
    <property type="match status" value="1"/>
</dbReference>
<evidence type="ECO:0000259" key="2">
    <source>
        <dbReference type="PROSITE" id="PS51184"/>
    </source>
</evidence>
<gene>
    <name evidence="3" type="ORF">KP509_16G023300</name>
</gene>
<reference evidence="3" key="1">
    <citation type="submission" date="2021-08" db="EMBL/GenBank/DDBJ databases">
        <title>WGS assembly of Ceratopteris richardii.</title>
        <authorList>
            <person name="Marchant D.B."/>
            <person name="Chen G."/>
            <person name="Jenkins J."/>
            <person name="Shu S."/>
            <person name="Leebens-Mack J."/>
            <person name="Grimwood J."/>
            <person name="Schmutz J."/>
            <person name="Soltis P."/>
            <person name="Soltis D."/>
            <person name="Chen Z.-H."/>
        </authorList>
    </citation>
    <scope>NUCLEOTIDE SEQUENCE</scope>
    <source>
        <strain evidence="3">Whitten #5841</strain>
        <tissue evidence="3">Leaf</tissue>
    </source>
</reference>
<dbReference type="InterPro" id="IPR003347">
    <property type="entry name" value="JmjC_dom"/>
</dbReference>
<protein>
    <recommendedName>
        <fullName evidence="2">JmjC domain-containing protein</fullName>
    </recommendedName>
</protein>
<comment type="caution">
    <text evidence="3">The sequence shown here is derived from an EMBL/GenBank/DDBJ whole genome shotgun (WGS) entry which is preliminary data.</text>
</comment>
<dbReference type="PROSITE" id="PS51184">
    <property type="entry name" value="JMJC"/>
    <property type="match status" value="1"/>
</dbReference>
<name>A0A8T2SYS2_CERRI</name>
<keyword evidence="4" id="KW-1185">Reference proteome</keyword>
<feature type="domain" description="JmjC" evidence="2">
    <location>
        <begin position="168"/>
        <end position="344"/>
    </location>
</feature>
<dbReference type="Proteomes" id="UP000825935">
    <property type="component" value="Chromosome 16"/>
</dbReference>
<dbReference type="EMBL" id="CM035421">
    <property type="protein sequence ID" value="KAH7387442.1"/>
    <property type="molecule type" value="Genomic_DNA"/>
</dbReference>
<evidence type="ECO:0000256" key="1">
    <source>
        <dbReference type="ARBA" id="ARBA00006801"/>
    </source>
</evidence>
<dbReference type="PANTHER" id="PTHR12461:SF105">
    <property type="entry name" value="HYPOXIA-INDUCIBLE FACTOR 1-ALPHA INHIBITOR"/>
    <property type="match status" value="1"/>
</dbReference>
<dbReference type="InterPro" id="IPR041667">
    <property type="entry name" value="Cupin_8"/>
</dbReference>
<dbReference type="Gene3D" id="2.60.120.650">
    <property type="entry name" value="Cupin"/>
    <property type="match status" value="1"/>
</dbReference>
<dbReference type="SMART" id="SM00558">
    <property type="entry name" value="JmjC"/>
    <property type="match status" value="1"/>
</dbReference>
<dbReference type="OMA" id="SQIMDFG"/>
<comment type="similarity">
    <text evidence="1">Belongs to the JARID1 histone demethylase family.</text>
</comment>
<dbReference type="OrthoDB" id="415358at2759"/>
<evidence type="ECO:0000313" key="3">
    <source>
        <dbReference type="EMBL" id="KAH7387442.1"/>
    </source>
</evidence>
<dbReference type="Pfam" id="PF13621">
    <property type="entry name" value="Cupin_8"/>
    <property type="match status" value="1"/>
</dbReference>